<keyword evidence="4" id="KW-1185">Reference proteome</keyword>
<dbReference type="SUPFAM" id="SSF51679">
    <property type="entry name" value="Bacterial luciferase-like"/>
    <property type="match status" value="1"/>
</dbReference>
<dbReference type="GO" id="GO:0016705">
    <property type="term" value="F:oxidoreductase activity, acting on paired donors, with incorporation or reduction of molecular oxygen"/>
    <property type="evidence" value="ECO:0007669"/>
    <property type="project" value="InterPro"/>
</dbReference>
<dbReference type="InterPro" id="IPR050564">
    <property type="entry name" value="F420-G6PD/mer"/>
</dbReference>
<dbReference type="KEGG" id="ngv:CDO52_11610"/>
<name>A0A223S5I3_9ACTN</name>
<dbReference type="InterPro" id="IPR036661">
    <property type="entry name" value="Luciferase-like_sf"/>
</dbReference>
<evidence type="ECO:0000313" key="3">
    <source>
        <dbReference type="EMBL" id="ASU83337.1"/>
    </source>
</evidence>
<protein>
    <submittedName>
        <fullName evidence="3">LLM class flavin-dependent oxidoreductase</fullName>
    </submittedName>
</protein>
<dbReference type="InterPro" id="IPR011251">
    <property type="entry name" value="Luciferase-like_dom"/>
</dbReference>
<dbReference type="Proteomes" id="UP000215005">
    <property type="component" value="Chromosome"/>
</dbReference>
<dbReference type="PANTHER" id="PTHR43244:SF1">
    <property type="entry name" value="5,10-METHYLENETETRAHYDROMETHANOPTERIN REDUCTASE"/>
    <property type="match status" value="1"/>
</dbReference>
<evidence type="ECO:0000256" key="1">
    <source>
        <dbReference type="ARBA" id="ARBA00023002"/>
    </source>
</evidence>
<dbReference type="RefSeq" id="WP_017617077.1">
    <property type="nucleotide sequence ID" value="NZ_ANBG01000042.1"/>
</dbReference>
<dbReference type="Pfam" id="PF00296">
    <property type="entry name" value="Bac_luciferase"/>
    <property type="match status" value="1"/>
</dbReference>
<reference evidence="3 4" key="1">
    <citation type="submission" date="2017-08" db="EMBL/GenBank/DDBJ databases">
        <title>The complete genome sequence of Nocardiopsis gilva YIM 90087.</title>
        <authorList>
            <person name="Yin M."/>
            <person name="Tang S."/>
        </authorList>
    </citation>
    <scope>NUCLEOTIDE SEQUENCE [LARGE SCALE GENOMIC DNA]</scope>
    <source>
        <strain evidence="3 4">YIM 90087</strain>
    </source>
</reference>
<feature type="domain" description="Luciferase-like" evidence="2">
    <location>
        <begin position="18"/>
        <end position="230"/>
    </location>
</feature>
<evidence type="ECO:0000259" key="2">
    <source>
        <dbReference type="Pfam" id="PF00296"/>
    </source>
</evidence>
<dbReference type="AlphaFoldDB" id="A0A223S5I3"/>
<organism evidence="3 4">
    <name type="scientific">Nocardiopsis gilva YIM 90087</name>
    <dbReference type="NCBI Taxonomy" id="1235441"/>
    <lineage>
        <taxon>Bacteria</taxon>
        <taxon>Bacillati</taxon>
        <taxon>Actinomycetota</taxon>
        <taxon>Actinomycetes</taxon>
        <taxon>Streptosporangiales</taxon>
        <taxon>Nocardiopsidaceae</taxon>
        <taxon>Nocardiopsis</taxon>
    </lineage>
</organism>
<keyword evidence="1" id="KW-0560">Oxidoreductase</keyword>
<gene>
    <name evidence="3" type="ORF">CDO52_11610</name>
</gene>
<proteinExistence type="predicted"/>
<dbReference type="EMBL" id="CP022753">
    <property type="protein sequence ID" value="ASU83337.1"/>
    <property type="molecule type" value="Genomic_DNA"/>
</dbReference>
<dbReference type="PANTHER" id="PTHR43244">
    <property type="match status" value="1"/>
</dbReference>
<sequence length="291" mass="31506">MSLPVLLGANVDPTWSDPQFPVRLARRMDAAGLDLISVQDHPYQRAFYDTWTLISYLAAATERITLVPTVANLPLRPPAVLAKSAASLHRLSGGRIQLGLGSGAIWDAIAAMGGPRRSPKEAVDALDEAIDVVRAVWSEERAVRFEGVHYRLAGLHPGPPAGPGLGIWLGAYGPRTLRLTGAKADGWMPSLGFLPLDRLSEAVIRIDTAAQEAGRDPAQIRKVYNLNGVIGTESSTPFQGSVQQWIDQLAELVSDFGMNAFIYWPSDDHERQLTLFAEEVAPAARQALAEV</sequence>
<evidence type="ECO:0000313" key="4">
    <source>
        <dbReference type="Proteomes" id="UP000215005"/>
    </source>
</evidence>
<dbReference type="Gene3D" id="3.20.20.30">
    <property type="entry name" value="Luciferase-like domain"/>
    <property type="match status" value="1"/>
</dbReference>
<accession>A0A223S5I3</accession>